<dbReference type="Proteomes" id="UP000509658">
    <property type="component" value="Chromosome"/>
</dbReference>
<reference evidence="1 2" key="1">
    <citation type="submission" date="2020-05" db="EMBL/GenBank/DDBJ databases">
        <title>Horizontal transmission and recombination maintain forever young bacterial symbiont genomes.</title>
        <authorList>
            <person name="Russell S.L."/>
            <person name="Pepper-Tunick E."/>
            <person name="Svedberg J."/>
            <person name="Byrne A."/>
            <person name="Ruelas Castillo J."/>
            <person name="Vollmers C."/>
            <person name="Beinart R.A."/>
            <person name="Corbett-Detig R."/>
        </authorList>
    </citation>
    <scope>NUCLEOTIDE SEQUENCE [LARGE SCALE GENOMIC DNA]</scope>
    <source>
        <strain evidence="1">Santa_Monica_outfall</strain>
    </source>
</reference>
<evidence type="ECO:0000313" key="1">
    <source>
        <dbReference type="EMBL" id="QKQ25232.1"/>
    </source>
</evidence>
<dbReference type="KEGG" id="rev:HUE57_02180"/>
<evidence type="ECO:0000313" key="2">
    <source>
        <dbReference type="Proteomes" id="UP000509658"/>
    </source>
</evidence>
<protein>
    <submittedName>
        <fullName evidence="1">Uncharacterized protein</fullName>
    </submittedName>
</protein>
<sequence length="165" mass="19018">MNLYLHRGYFSFGNLLNPLYGIDKLLNPNRYRARIVLRGSPLDIEWTGRAERIMTTLDQPLVVEMQLYFSCVVKKLVHFHQHAFDHPTLAVNERFSVAFRPVQSTACNPEEFAADYPVLRDLDSAHAQKMRPSRLEIDFKRGVDGDVFSLGRAPSSDQNPCFYLQ</sequence>
<keyword evidence="2" id="KW-1185">Reference proteome</keyword>
<dbReference type="RefSeq" id="WP_174672642.1">
    <property type="nucleotide sequence ID" value="NZ_CP054491.1"/>
</dbReference>
<organism evidence="1 2">
    <name type="scientific">Candidatus Reidiella endopervernicosa</name>
    <dbReference type="NCBI Taxonomy" id="2738883"/>
    <lineage>
        <taxon>Bacteria</taxon>
        <taxon>Pseudomonadati</taxon>
        <taxon>Pseudomonadota</taxon>
        <taxon>Gammaproteobacteria</taxon>
        <taxon>Candidatus Reidiella</taxon>
    </lineage>
</organism>
<gene>
    <name evidence="1" type="ORF">HUE57_02180</name>
</gene>
<proteinExistence type="predicted"/>
<dbReference type="AlphaFoldDB" id="A0A6N0HS48"/>
<dbReference type="EMBL" id="CP054491">
    <property type="protein sequence ID" value="QKQ25232.1"/>
    <property type="molecule type" value="Genomic_DNA"/>
</dbReference>
<name>A0A6N0HS48_9GAMM</name>
<accession>A0A6N0HS48</accession>